<name>A0ABV5FP94_9FLAO</name>
<comment type="caution">
    <text evidence="1">The sequence shown here is derived from an EMBL/GenBank/DDBJ whole genome shotgun (WGS) entry which is preliminary data.</text>
</comment>
<reference evidence="1 2" key="1">
    <citation type="submission" date="2024-09" db="EMBL/GenBank/DDBJ databases">
        <authorList>
            <person name="Sun Q."/>
            <person name="Mori K."/>
        </authorList>
    </citation>
    <scope>NUCLEOTIDE SEQUENCE [LARGE SCALE GENOMIC DNA]</scope>
    <source>
        <strain evidence="1 2">CECT 7908</strain>
    </source>
</reference>
<dbReference type="SUPFAM" id="SSF53756">
    <property type="entry name" value="UDP-Glycosyltransferase/glycogen phosphorylase"/>
    <property type="match status" value="1"/>
</dbReference>
<organism evidence="1 2">
    <name type="scientific">Flavobacterium branchiarum</name>
    <dbReference type="NCBI Taxonomy" id="1114870"/>
    <lineage>
        <taxon>Bacteria</taxon>
        <taxon>Pseudomonadati</taxon>
        <taxon>Bacteroidota</taxon>
        <taxon>Flavobacteriia</taxon>
        <taxon>Flavobacteriales</taxon>
        <taxon>Flavobacteriaceae</taxon>
        <taxon>Flavobacterium</taxon>
    </lineage>
</organism>
<dbReference type="Proteomes" id="UP001589589">
    <property type="component" value="Unassembled WGS sequence"/>
</dbReference>
<keyword evidence="2" id="KW-1185">Reference proteome</keyword>
<sequence length="351" mass="39840">MENKHIIYIGRALNSVDGGAVVSKRNVEILKRMSNGKITEFYLSDKTIFHKFFNILLGNPWGYSHKVYNSIKGAILSNDVSYIFIDHSLLGGFASLLKKFNVEIIAFFHNVEVKYYKDKVLVDGFLNNLMVGYAKRNEEKIIKYANKIICLTDIDSNLLKSIYGRNADLTIPITIADNFKSFHQLEVKDSYHLFVGSSFFANIDAVNWYIKDVLPFVKSKLVVIGTGMEVLLEQHAENPNLEIHGFVDDLGPYYEGASFVINPVRLGSGMKTKTIEALMYGKTIIGTQEAFAGIENIEKFGAGYVCNQSEDFIRCIEKLDSEKFNLRSRNYYLSNFSAEFGYNKFESFLAP</sequence>
<proteinExistence type="predicted"/>
<dbReference type="Gene3D" id="3.40.50.2000">
    <property type="entry name" value="Glycogen Phosphorylase B"/>
    <property type="match status" value="2"/>
</dbReference>
<evidence type="ECO:0000313" key="1">
    <source>
        <dbReference type="EMBL" id="MFB9065202.1"/>
    </source>
</evidence>
<accession>A0ABV5FP94</accession>
<protein>
    <submittedName>
        <fullName evidence="1">Glycosyltransferase</fullName>
    </submittedName>
</protein>
<dbReference type="RefSeq" id="WP_290260959.1">
    <property type="nucleotide sequence ID" value="NZ_JAUFQQ010000003.1"/>
</dbReference>
<evidence type="ECO:0000313" key="2">
    <source>
        <dbReference type="Proteomes" id="UP001589589"/>
    </source>
</evidence>
<dbReference type="Pfam" id="PF13692">
    <property type="entry name" value="Glyco_trans_1_4"/>
    <property type="match status" value="1"/>
</dbReference>
<gene>
    <name evidence="1" type="ORF">ACFFUQ_14345</name>
</gene>
<dbReference type="EMBL" id="JBHMEX010000043">
    <property type="protein sequence ID" value="MFB9065202.1"/>
    <property type="molecule type" value="Genomic_DNA"/>
</dbReference>